<proteinExistence type="predicted"/>
<name>A0A7L4UR90_BALHA</name>
<accession>A0A7L4UR90</accession>
<dbReference type="RefSeq" id="WP_243408279.1">
    <property type="nucleotide sequence ID" value="NZ_QENZ01000003.1"/>
</dbReference>
<evidence type="ECO:0000313" key="2">
    <source>
        <dbReference type="Proteomes" id="UP000251835"/>
    </source>
</evidence>
<dbReference type="EMBL" id="QENZ01000003">
    <property type="protein sequence ID" value="PVX51747.1"/>
    <property type="molecule type" value="Genomic_DNA"/>
</dbReference>
<protein>
    <submittedName>
        <fullName evidence="1">Uncharacterized protein</fullName>
    </submittedName>
</protein>
<sequence length="61" mass="6791">MKVFILAIILVAIAVIGLAISMIIRKNGRFPELHIGRNEKLKEKGITCATSQDKMARTPRD</sequence>
<comment type="caution">
    <text evidence="1">The sequence shown here is derived from an EMBL/GenBank/DDBJ whole genome shotgun (WGS) entry which is preliminary data.</text>
</comment>
<organism evidence="1 2">
    <name type="scientific">Balneicella halophila</name>
    <dbReference type="NCBI Taxonomy" id="1537566"/>
    <lineage>
        <taxon>Bacteria</taxon>
        <taxon>Pseudomonadati</taxon>
        <taxon>Bacteroidota</taxon>
        <taxon>Bacteroidia</taxon>
        <taxon>Bacteroidales</taxon>
        <taxon>Balneicellaceae</taxon>
        <taxon>Balneicella</taxon>
    </lineage>
</organism>
<evidence type="ECO:0000313" key="1">
    <source>
        <dbReference type="EMBL" id="PVX51747.1"/>
    </source>
</evidence>
<reference evidence="1 2" key="1">
    <citation type="submission" date="2018-05" db="EMBL/GenBank/DDBJ databases">
        <title>Genomic Encyclopedia of Type Strains, Phase IV (KMG-IV): sequencing the most valuable type-strain genomes for metagenomic binning, comparative biology and taxonomic classification.</title>
        <authorList>
            <person name="Goeker M."/>
        </authorList>
    </citation>
    <scope>NUCLEOTIDE SEQUENCE [LARGE SCALE GENOMIC DNA]</scope>
    <source>
        <strain evidence="1 2">DSM 28579</strain>
    </source>
</reference>
<keyword evidence="2" id="KW-1185">Reference proteome</keyword>
<dbReference type="Proteomes" id="UP000251835">
    <property type="component" value="Unassembled WGS sequence"/>
</dbReference>
<gene>
    <name evidence="1" type="ORF">C7377_0032</name>
</gene>
<dbReference type="AlphaFoldDB" id="A0A7L4UR90"/>